<keyword evidence="1" id="KW-0175">Coiled coil</keyword>
<dbReference type="STRING" id="30732.ENSOMEP00000001482"/>
<dbReference type="Pfam" id="PF00078">
    <property type="entry name" value="RVT_1"/>
    <property type="match status" value="1"/>
</dbReference>
<dbReference type="InterPro" id="IPR000477">
    <property type="entry name" value="RT_dom"/>
</dbReference>
<keyword evidence="4" id="KW-1185">Reference proteome</keyword>
<dbReference type="PANTHER" id="PTHR31635">
    <property type="entry name" value="REVERSE TRANSCRIPTASE DOMAIN-CONTAINING PROTEIN-RELATED"/>
    <property type="match status" value="1"/>
</dbReference>
<evidence type="ECO:0000259" key="2">
    <source>
        <dbReference type="PROSITE" id="PS50878"/>
    </source>
</evidence>
<dbReference type="GeneTree" id="ENSGT00940000163630"/>
<dbReference type="InterPro" id="IPR036691">
    <property type="entry name" value="Endo/exonu/phosph_ase_sf"/>
</dbReference>
<dbReference type="PROSITE" id="PS50878">
    <property type="entry name" value="RT_POL"/>
    <property type="match status" value="1"/>
</dbReference>
<dbReference type="PaxDb" id="30732-ENSOMEP00000001482"/>
<reference evidence="3" key="2">
    <citation type="submission" date="2025-09" db="UniProtKB">
        <authorList>
            <consortium name="Ensembl"/>
        </authorList>
    </citation>
    <scope>IDENTIFICATION</scope>
</reference>
<dbReference type="InterPro" id="IPR005135">
    <property type="entry name" value="Endo/exonuclease/phosphatase"/>
</dbReference>
<dbReference type="GO" id="GO:0003824">
    <property type="term" value="F:catalytic activity"/>
    <property type="evidence" value="ECO:0007669"/>
    <property type="project" value="InterPro"/>
</dbReference>
<feature type="coiled-coil region" evidence="1">
    <location>
        <begin position="303"/>
        <end position="337"/>
    </location>
</feature>
<name>A0A3B3B8H2_ORYME</name>
<reference evidence="3" key="1">
    <citation type="submission" date="2025-08" db="UniProtKB">
        <authorList>
            <consortium name="Ensembl"/>
        </authorList>
    </citation>
    <scope>IDENTIFICATION</scope>
</reference>
<dbReference type="SUPFAM" id="SSF56672">
    <property type="entry name" value="DNA/RNA polymerases"/>
    <property type="match status" value="1"/>
</dbReference>
<dbReference type="Proteomes" id="UP000261560">
    <property type="component" value="Unplaced"/>
</dbReference>
<evidence type="ECO:0000256" key="1">
    <source>
        <dbReference type="SAM" id="Coils"/>
    </source>
</evidence>
<protein>
    <recommendedName>
        <fullName evidence="2">Reverse transcriptase domain-containing protein</fullName>
    </recommendedName>
</protein>
<dbReference type="Gene3D" id="3.60.10.10">
    <property type="entry name" value="Endonuclease/exonuclease/phosphatase"/>
    <property type="match status" value="1"/>
</dbReference>
<evidence type="ECO:0000313" key="3">
    <source>
        <dbReference type="Ensembl" id="ENSOMEP00000001482.1"/>
    </source>
</evidence>
<dbReference type="Pfam" id="PF03372">
    <property type="entry name" value="Exo_endo_phos"/>
    <property type="match status" value="1"/>
</dbReference>
<dbReference type="SUPFAM" id="SSF56219">
    <property type="entry name" value="DNase I-like"/>
    <property type="match status" value="1"/>
</dbReference>
<dbReference type="PANTHER" id="PTHR31635:SF196">
    <property type="entry name" value="REVERSE TRANSCRIPTASE DOMAIN-CONTAINING PROTEIN-RELATED"/>
    <property type="match status" value="1"/>
</dbReference>
<organism evidence="3 4">
    <name type="scientific">Oryzias melastigma</name>
    <name type="common">Marine medaka</name>
    <dbReference type="NCBI Taxonomy" id="30732"/>
    <lineage>
        <taxon>Eukaryota</taxon>
        <taxon>Metazoa</taxon>
        <taxon>Chordata</taxon>
        <taxon>Craniata</taxon>
        <taxon>Vertebrata</taxon>
        <taxon>Euteleostomi</taxon>
        <taxon>Actinopterygii</taxon>
        <taxon>Neopterygii</taxon>
        <taxon>Teleostei</taxon>
        <taxon>Neoteleostei</taxon>
        <taxon>Acanthomorphata</taxon>
        <taxon>Ovalentaria</taxon>
        <taxon>Atherinomorphae</taxon>
        <taxon>Beloniformes</taxon>
        <taxon>Adrianichthyidae</taxon>
        <taxon>Oryziinae</taxon>
        <taxon>Oryzias</taxon>
    </lineage>
</organism>
<dbReference type="CDD" id="cd09076">
    <property type="entry name" value="L1-EN"/>
    <property type="match status" value="1"/>
</dbReference>
<feature type="domain" description="Reverse transcriptase" evidence="2">
    <location>
        <begin position="503"/>
        <end position="775"/>
    </location>
</feature>
<proteinExistence type="predicted"/>
<dbReference type="Ensembl" id="ENSOMET00000014112.1">
    <property type="protein sequence ID" value="ENSOMEP00000001482.1"/>
    <property type="gene ID" value="ENSOMEG00000002370.1"/>
</dbReference>
<accession>A0A3B3B8H2</accession>
<dbReference type="InterPro" id="IPR043502">
    <property type="entry name" value="DNA/RNA_pol_sf"/>
</dbReference>
<dbReference type="AlphaFoldDB" id="A0A3B3B8H2"/>
<evidence type="ECO:0000313" key="4">
    <source>
        <dbReference type="Proteomes" id="UP000261560"/>
    </source>
</evidence>
<sequence>MANHKGTTNLIKVASYNVNGLHSPIKRSKILTKMRKEKVGIIYLQETHLTENKHEKLQRNGYSQIFSASYKSGHRRGVAILISQGISFEKSSVIRDKEGRFILVRGRLEGDLVTLLNIYTPPGSEWSVYRQLFDLMTSEVEGFLIGGGDLNQRLNQWLDSTGGRALNRAVSKKIKGLMAELGILDVWRDINPTSRDYTYYSAPHLTYSRIDYFLMYKKDRHIIESCDIGVRDLSDHSPVYLTVCLTKERKTTLWRLNVNILKGEMKEAMKKNIQTYIRENDNGEVSPSVLWDACKAVLRGKIISRLSHEKKLKQKRLNMLELELKKLEKVNKDRASKKTEHEIKMKISEINDIHSQEIQKKLIYTKQRYYEVGNKSTKLLAYKLKKQQTKNNIYKIKNPVTKTLVYKTGEIQKCFETYYKNLYSQPILNDIPKIVNFLKNINLPKVTDEQNAMLTAEITTEEIHLAISKLKANKSPGTDGFTSEWYKSLKDTLAPLLVKTFNWVLKEGEIPSSWKEACISMIPKEGKDKMECSSYRPISILNQDYRLFTSILARRIEEILPDIISLDQTGFIKNRQTQDNIRRTLHVLHQIHKNQEKALMVGIDAEKAFDSVRWDFLYQVLEQFNFHKTLITTIRSLYTEPTARIKVNGSLSDSIRLERGCRQGCPVSPLLFAIFLEPLSTWIKQHELITGIKIKGREQKVALFADDILIYLSKPDSSFPVLMSALADFGLLSGYKINVNKTQVINFNYTPSQIIKKTYEINWNSDSLTYLGVILPKDIIRLKNINYDSLLSKIKADVRRWNLIPFMNISSRIEAVKMDILPRFLYLFQTLPVELTDQDFAEWDKLVSRFIWQGKRPRVRYRTLQLPKEKGGQGPSIHPSS</sequence>
<dbReference type="OMA" id="ENWIAIC"/>
<dbReference type="CDD" id="cd01650">
    <property type="entry name" value="RT_nLTR_like"/>
    <property type="match status" value="1"/>
</dbReference>